<dbReference type="InterPro" id="IPR008920">
    <property type="entry name" value="TF_FadR/GntR_C"/>
</dbReference>
<dbReference type="SUPFAM" id="SSF46785">
    <property type="entry name" value="Winged helix' DNA-binding domain"/>
    <property type="match status" value="1"/>
</dbReference>
<proteinExistence type="predicted"/>
<sequence length="245" mass="26093">MIPSGLVTKSLAEQVREVLRSRIVGGHIAPGSRMDLDQLATEFGVSITPVRDAIRLLEKDGLVVVQPRRGVFTAAADVKAFRDVFEARIALECLAVETAARRIPDAALAGLAGAYARAAARLDLEGARDGDEAVLGPTDSAIHDLIVQHADNDVVRELMESLRSRTAWAQRLVADRAGRYRQSFAEHRALLEALRARDTQAAQLALRTHLERARDHTLAALAADAQGTARAADGALASAAQGGAA</sequence>
<dbReference type="InterPro" id="IPR036390">
    <property type="entry name" value="WH_DNA-bd_sf"/>
</dbReference>
<dbReference type="GO" id="GO:0003677">
    <property type="term" value="F:DNA binding"/>
    <property type="evidence" value="ECO:0007669"/>
    <property type="project" value="UniProtKB-KW"/>
</dbReference>
<dbReference type="InterPro" id="IPR036388">
    <property type="entry name" value="WH-like_DNA-bd_sf"/>
</dbReference>
<dbReference type="InterPro" id="IPR011711">
    <property type="entry name" value="GntR_C"/>
</dbReference>
<dbReference type="InterPro" id="IPR000524">
    <property type="entry name" value="Tscrpt_reg_HTH_GntR"/>
</dbReference>
<evidence type="ECO:0000259" key="4">
    <source>
        <dbReference type="PROSITE" id="PS50949"/>
    </source>
</evidence>
<evidence type="ECO:0000256" key="2">
    <source>
        <dbReference type="ARBA" id="ARBA00023125"/>
    </source>
</evidence>
<dbReference type="PROSITE" id="PS50949">
    <property type="entry name" value="HTH_GNTR"/>
    <property type="match status" value="1"/>
</dbReference>
<dbReference type="Gene3D" id="1.20.120.530">
    <property type="entry name" value="GntR ligand-binding domain-like"/>
    <property type="match status" value="1"/>
</dbReference>
<keyword evidence="3" id="KW-0804">Transcription</keyword>
<keyword evidence="1" id="KW-0805">Transcription regulation</keyword>
<dbReference type="CDD" id="cd07377">
    <property type="entry name" value="WHTH_GntR"/>
    <property type="match status" value="1"/>
</dbReference>
<evidence type="ECO:0000256" key="1">
    <source>
        <dbReference type="ARBA" id="ARBA00023015"/>
    </source>
</evidence>
<keyword evidence="2" id="KW-0238">DNA-binding</keyword>
<evidence type="ECO:0000313" key="5">
    <source>
        <dbReference type="EMBL" id="CAA9234099.1"/>
    </source>
</evidence>
<dbReference type="GO" id="GO:0003700">
    <property type="term" value="F:DNA-binding transcription factor activity"/>
    <property type="evidence" value="ECO:0007669"/>
    <property type="project" value="InterPro"/>
</dbReference>
<name>A0A6J4HX54_9CHLR</name>
<reference evidence="5" key="1">
    <citation type="submission" date="2020-02" db="EMBL/GenBank/DDBJ databases">
        <authorList>
            <person name="Meier V. D."/>
        </authorList>
    </citation>
    <scope>NUCLEOTIDE SEQUENCE</scope>
    <source>
        <strain evidence="5">AVDCRST_MAG77</strain>
    </source>
</reference>
<dbReference type="SUPFAM" id="SSF48008">
    <property type="entry name" value="GntR ligand-binding domain-like"/>
    <property type="match status" value="1"/>
</dbReference>
<dbReference type="Pfam" id="PF07729">
    <property type="entry name" value="FCD"/>
    <property type="match status" value="1"/>
</dbReference>
<dbReference type="PANTHER" id="PTHR43537:SF24">
    <property type="entry name" value="GLUCONATE OPERON TRANSCRIPTIONAL REPRESSOR"/>
    <property type="match status" value="1"/>
</dbReference>
<evidence type="ECO:0000256" key="3">
    <source>
        <dbReference type="ARBA" id="ARBA00023163"/>
    </source>
</evidence>
<accession>A0A6J4HX54</accession>
<organism evidence="5">
    <name type="scientific">uncultured Chloroflexota bacterium</name>
    <dbReference type="NCBI Taxonomy" id="166587"/>
    <lineage>
        <taxon>Bacteria</taxon>
        <taxon>Bacillati</taxon>
        <taxon>Chloroflexota</taxon>
        <taxon>environmental samples</taxon>
    </lineage>
</organism>
<dbReference type="Pfam" id="PF00392">
    <property type="entry name" value="GntR"/>
    <property type="match status" value="1"/>
</dbReference>
<protein>
    <recommendedName>
        <fullName evidence="4">HTH gntR-type domain-containing protein</fullName>
    </recommendedName>
</protein>
<dbReference type="SMART" id="SM00345">
    <property type="entry name" value="HTH_GNTR"/>
    <property type="match status" value="1"/>
</dbReference>
<gene>
    <name evidence="5" type="ORF">AVDCRST_MAG77-1291</name>
</gene>
<dbReference type="PANTHER" id="PTHR43537">
    <property type="entry name" value="TRANSCRIPTIONAL REGULATOR, GNTR FAMILY"/>
    <property type="match status" value="1"/>
</dbReference>
<dbReference type="Gene3D" id="1.10.10.10">
    <property type="entry name" value="Winged helix-like DNA-binding domain superfamily/Winged helix DNA-binding domain"/>
    <property type="match status" value="1"/>
</dbReference>
<dbReference type="AlphaFoldDB" id="A0A6J4HX54"/>
<dbReference type="EMBL" id="CADCTC010000076">
    <property type="protein sequence ID" value="CAA9234099.1"/>
    <property type="molecule type" value="Genomic_DNA"/>
</dbReference>
<dbReference type="SMART" id="SM00895">
    <property type="entry name" value="FCD"/>
    <property type="match status" value="1"/>
</dbReference>
<feature type="domain" description="HTH gntR-type" evidence="4">
    <location>
        <begin position="9"/>
        <end position="76"/>
    </location>
</feature>